<name>A0A917E940_9RHOB</name>
<organism evidence="4 5">
    <name type="scientific">Primorskyibacter flagellatus</name>
    <dbReference type="NCBI Taxonomy" id="1387277"/>
    <lineage>
        <taxon>Bacteria</taxon>
        <taxon>Pseudomonadati</taxon>
        <taxon>Pseudomonadota</taxon>
        <taxon>Alphaproteobacteria</taxon>
        <taxon>Rhodobacterales</taxon>
        <taxon>Roseobacteraceae</taxon>
        <taxon>Primorskyibacter</taxon>
    </lineage>
</organism>
<protein>
    <submittedName>
        <fullName evidence="4">Short-chain dehydrogenase/reductase</fullName>
    </submittedName>
</protein>
<accession>A0A917E940</accession>
<evidence type="ECO:0000256" key="1">
    <source>
        <dbReference type="ARBA" id="ARBA00006484"/>
    </source>
</evidence>
<keyword evidence="2" id="KW-0560">Oxidoreductase</keyword>
<dbReference type="InterPro" id="IPR020904">
    <property type="entry name" value="Sc_DH/Rdtase_CS"/>
</dbReference>
<dbReference type="RefSeq" id="WP_188475734.1">
    <property type="nucleotide sequence ID" value="NZ_BMFJ01000001.1"/>
</dbReference>
<evidence type="ECO:0000313" key="4">
    <source>
        <dbReference type="EMBL" id="GGE16512.1"/>
    </source>
</evidence>
<dbReference type="CDD" id="cd05374">
    <property type="entry name" value="17beta-HSD-like_SDR_c"/>
    <property type="match status" value="1"/>
</dbReference>
<dbReference type="PROSITE" id="PS00061">
    <property type="entry name" value="ADH_SHORT"/>
    <property type="match status" value="1"/>
</dbReference>
<sequence>MPPRSVLITGSSSGIGYHAAHGLKARGWRVFATCRKPEDVARLRAEGLESLHLDYTDSRSLRAALDTVLEATGGTLDALYNNGAIALPGACEDIPRAGLKKVFETNLFGPHEMTRLTIPVMRSQGHGRIVNCSSVLGLVAAPWRAPYVASKFALEGLTDTLRIEMRDTPIHVILLEPGPITSRIRANSVPLFERHVDWEKSPRADQYRDTLLKRLYRSPGRDRFELGPEATTRALIHALESPRPRARYRVTVPTTAMMLARRLLPTALLDRVLSLG</sequence>
<dbReference type="PANTHER" id="PTHR44169">
    <property type="entry name" value="NADPH-DEPENDENT 1-ACYLDIHYDROXYACETONE PHOSPHATE REDUCTASE"/>
    <property type="match status" value="1"/>
</dbReference>
<dbReference type="PRINTS" id="PR00080">
    <property type="entry name" value="SDRFAMILY"/>
</dbReference>
<dbReference type="InterPro" id="IPR036291">
    <property type="entry name" value="NAD(P)-bd_dom_sf"/>
</dbReference>
<dbReference type="GO" id="GO:0016491">
    <property type="term" value="F:oxidoreductase activity"/>
    <property type="evidence" value="ECO:0007669"/>
    <property type="project" value="UniProtKB-KW"/>
</dbReference>
<dbReference type="InterPro" id="IPR002347">
    <property type="entry name" value="SDR_fam"/>
</dbReference>
<evidence type="ECO:0000256" key="2">
    <source>
        <dbReference type="ARBA" id="ARBA00023002"/>
    </source>
</evidence>
<dbReference type="EMBL" id="BMFJ01000001">
    <property type="protein sequence ID" value="GGE16512.1"/>
    <property type="molecule type" value="Genomic_DNA"/>
</dbReference>
<dbReference type="AlphaFoldDB" id="A0A917E940"/>
<comment type="similarity">
    <text evidence="1 3">Belongs to the short-chain dehydrogenases/reductases (SDR) family.</text>
</comment>
<dbReference type="PANTHER" id="PTHR44169:SF6">
    <property type="entry name" value="NADPH-DEPENDENT 1-ACYLDIHYDROXYACETONE PHOSPHATE REDUCTASE"/>
    <property type="match status" value="1"/>
</dbReference>
<reference evidence="5" key="1">
    <citation type="journal article" date="2019" name="Int. J. Syst. Evol. Microbiol.">
        <title>The Global Catalogue of Microorganisms (GCM) 10K type strain sequencing project: providing services to taxonomists for standard genome sequencing and annotation.</title>
        <authorList>
            <consortium name="The Broad Institute Genomics Platform"/>
            <consortium name="The Broad Institute Genome Sequencing Center for Infectious Disease"/>
            <person name="Wu L."/>
            <person name="Ma J."/>
        </authorList>
    </citation>
    <scope>NUCLEOTIDE SEQUENCE [LARGE SCALE GENOMIC DNA]</scope>
    <source>
        <strain evidence="5">CGMCC 1.12664</strain>
    </source>
</reference>
<dbReference type="Proteomes" id="UP000612855">
    <property type="component" value="Unassembled WGS sequence"/>
</dbReference>
<proteinExistence type="inferred from homology"/>
<evidence type="ECO:0000313" key="5">
    <source>
        <dbReference type="Proteomes" id="UP000612855"/>
    </source>
</evidence>
<comment type="caution">
    <text evidence="4">The sequence shown here is derived from an EMBL/GenBank/DDBJ whole genome shotgun (WGS) entry which is preliminary data.</text>
</comment>
<gene>
    <name evidence="4" type="ORF">GCM10011360_01570</name>
</gene>
<keyword evidence="5" id="KW-1185">Reference proteome</keyword>
<evidence type="ECO:0000256" key="3">
    <source>
        <dbReference type="RuleBase" id="RU000363"/>
    </source>
</evidence>
<dbReference type="Pfam" id="PF00106">
    <property type="entry name" value="adh_short"/>
    <property type="match status" value="1"/>
</dbReference>
<dbReference type="PRINTS" id="PR00081">
    <property type="entry name" value="GDHRDH"/>
</dbReference>
<dbReference type="Gene3D" id="3.40.50.720">
    <property type="entry name" value="NAD(P)-binding Rossmann-like Domain"/>
    <property type="match status" value="1"/>
</dbReference>
<dbReference type="SUPFAM" id="SSF51735">
    <property type="entry name" value="NAD(P)-binding Rossmann-fold domains"/>
    <property type="match status" value="1"/>
</dbReference>